<feature type="chain" id="PRO_5044694235" evidence="1">
    <location>
        <begin position="28"/>
        <end position="217"/>
    </location>
</feature>
<protein>
    <submittedName>
        <fullName evidence="3 4">Allatostatins MIP</fullName>
    </submittedName>
</protein>
<dbReference type="AlphaFoldDB" id="A0A8U0W6R7"/>
<sequence>MSWTLLIIVRILIAITLINNNFPMVKSAAVMAEISTAYDNENEMNDQVPLDEKRAWNSLRNMFRGNRIPQIDENLGYAILNEKRLWKNFEGSWEKPGQLNSEEKLLYSSATTNPESKLQTAYLTNAAILDQLVSELNSSEDVDDANNMLTEKRAWKALNVAWGKRRNSPTWNKFRGAWGKREPNWSNLKGMWGKRSKNWQKLQGTWGKRTSRYHDVN</sequence>
<dbReference type="KEGG" id="gfs:119632180"/>
<dbReference type="Proteomes" id="UP000092443">
    <property type="component" value="Unplaced"/>
</dbReference>
<dbReference type="RefSeq" id="XP_037880903.1">
    <property type="nucleotide sequence ID" value="XM_038024975.1"/>
</dbReference>
<feature type="signal peptide" evidence="1">
    <location>
        <begin position="1"/>
        <end position="27"/>
    </location>
</feature>
<gene>
    <name evidence="3 4" type="primary">LOC119632180</name>
</gene>
<keyword evidence="2" id="KW-1185">Reference proteome</keyword>
<evidence type="ECO:0000313" key="4">
    <source>
        <dbReference type="RefSeq" id="XP_037880904.1"/>
    </source>
</evidence>
<dbReference type="GeneID" id="119632180"/>
<name>A0A8U0W6R7_9MUSC</name>
<evidence type="ECO:0000256" key="1">
    <source>
        <dbReference type="SAM" id="SignalP"/>
    </source>
</evidence>
<keyword evidence="1" id="KW-0732">Signal</keyword>
<reference evidence="3 4" key="1">
    <citation type="submission" date="2025-04" db="UniProtKB">
        <authorList>
            <consortium name="RefSeq"/>
        </authorList>
    </citation>
    <scope>IDENTIFICATION</scope>
    <source>
        <tissue evidence="3 4">Whole body pupa</tissue>
    </source>
</reference>
<evidence type="ECO:0000313" key="3">
    <source>
        <dbReference type="RefSeq" id="XP_037880903.1"/>
    </source>
</evidence>
<accession>A0A8U0W6R7</accession>
<organism evidence="2 4">
    <name type="scientific">Glossina fuscipes</name>
    <dbReference type="NCBI Taxonomy" id="7396"/>
    <lineage>
        <taxon>Eukaryota</taxon>
        <taxon>Metazoa</taxon>
        <taxon>Ecdysozoa</taxon>
        <taxon>Arthropoda</taxon>
        <taxon>Hexapoda</taxon>
        <taxon>Insecta</taxon>
        <taxon>Pterygota</taxon>
        <taxon>Neoptera</taxon>
        <taxon>Endopterygota</taxon>
        <taxon>Diptera</taxon>
        <taxon>Brachycera</taxon>
        <taxon>Muscomorpha</taxon>
        <taxon>Hippoboscoidea</taxon>
        <taxon>Glossinidae</taxon>
        <taxon>Glossina</taxon>
    </lineage>
</organism>
<dbReference type="RefSeq" id="XP_037880904.1">
    <property type="nucleotide sequence ID" value="XM_038024976.1"/>
</dbReference>
<proteinExistence type="predicted"/>
<evidence type="ECO:0000313" key="2">
    <source>
        <dbReference type="Proteomes" id="UP000092443"/>
    </source>
</evidence>